<reference evidence="1 2" key="1">
    <citation type="submission" date="2023-12" db="EMBL/GenBank/DDBJ databases">
        <title>Baltic Sea Cyanobacteria.</title>
        <authorList>
            <person name="Delbaje E."/>
            <person name="Fewer D.P."/>
            <person name="Shishido T.K."/>
        </authorList>
    </citation>
    <scope>NUCLEOTIDE SEQUENCE [LARGE SCALE GENOMIC DNA]</scope>
    <source>
        <strain evidence="1 2">UHCC 0370</strain>
    </source>
</reference>
<proteinExistence type="predicted"/>
<evidence type="ECO:0000313" key="1">
    <source>
        <dbReference type="EMBL" id="MEA5477791.1"/>
    </source>
</evidence>
<organism evidence="1 2">
    <name type="scientific">Pseudanabaena galeata UHCC 0370</name>
    <dbReference type="NCBI Taxonomy" id="3110310"/>
    <lineage>
        <taxon>Bacteria</taxon>
        <taxon>Bacillati</taxon>
        <taxon>Cyanobacteriota</taxon>
        <taxon>Cyanophyceae</taxon>
        <taxon>Pseudanabaenales</taxon>
        <taxon>Pseudanabaenaceae</taxon>
        <taxon>Pseudanabaena</taxon>
    </lineage>
</organism>
<sequence length="258" mass="29896">METTLIAAVSASLGVIGKSLVDSFFKRRETNYEISKRYSRPILLAASELQARLLEITQRQAPSSKPLFLQENDSEAYSSTYSMTRKHFLVSTVYLFSKYFAYIEILKKKVQFLELRKINNSRNFSVLVKAVERTLAETELRKKSKIQIRSDRQLFKLQQAYIGEKLIIENDGEMLCMSFAEFYDKFDSVFSKLQDFEDLIEILTRAVSKEKEDFCLARCCLLGNALVDLVNFLDPSNQYVSKMDREKVTVLELEAYVQ</sequence>
<gene>
    <name evidence="1" type="ORF">VB774_09180</name>
</gene>
<dbReference type="Proteomes" id="UP001301388">
    <property type="component" value="Unassembled WGS sequence"/>
</dbReference>
<dbReference type="RefSeq" id="WP_323261416.1">
    <property type="nucleotide sequence ID" value="NZ_JAYGIE010000037.1"/>
</dbReference>
<protein>
    <submittedName>
        <fullName evidence="1">Uncharacterized protein</fullName>
    </submittedName>
</protein>
<comment type="caution">
    <text evidence="1">The sequence shown here is derived from an EMBL/GenBank/DDBJ whole genome shotgun (WGS) entry which is preliminary data.</text>
</comment>
<evidence type="ECO:0000313" key="2">
    <source>
        <dbReference type="Proteomes" id="UP001301388"/>
    </source>
</evidence>
<dbReference type="EMBL" id="JAYGIE010000037">
    <property type="protein sequence ID" value="MEA5477791.1"/>
    <property type="molecule type" value="Genomic_DNA"/>
</dbReference>
<keyword evidence="2" id="KW-1185">Reference proteome</keyword>
<accession>A0ABU5THN1</accession>
<name>A0ABU5THN1_9CYAN</name>